<accession>A0A250DU01</accession>
<gene>
    <name evidence="1" type="ORF">CKY39_32430</name>
</gene>
<evidence type="ECO:0000313" key="1">
    <source>
        <dbReference type="EMBL" id="ATA57413.1"/>
    </source>
</evidence>
<protein>
    <submittedName>
        <fullName evidence="1">Uncharacterized protein</fullName>
    </submittedName>
</protein>
<evidence type="ECO:0000313" key="2">
    <source>
        <dbReference type="Proteomes" id="UP000217154"/>
    </source>
</evidence>
<organism evidence="1 2">
    <name type="scientific">Variovorax boronicumulans</name>
    <dbReference type="NCBI Taxonomy" id="436515"/>
    <lineage>
        <taxon>Bacteria</taxon>
        <taxon>Pseudomonadati</taxon>
        <taxon>Pseudomonadota</taxon>
        <taxon>Betaproteobacteria</taxon>
        <taxon>Burkholderiales</taxon>
        <taxon>Comamonadaceae</taxon>
        <taxon>Variovorax</taxon>
    </lineage>
</organism>
<proteinExistence type="predicted"/>
<reference evidence="1 2" key="1">
    <citation type="submission" date="2017-09" db="EMBL/GenBank/DDBJ databases">
        <title>The diverse metabolic capabilities of V. boronicumulans make it an excellent choice for continued studies on novel biodegradation.</title>
        <authorList>
            <person name="Sun S."/>
        </authorList>
    </citation>
    <scope>NUCLEOTIDE SEQUENCE [LARGE SCALE GENOMIC DNA]</scope>
    <source>
        <strain evidence="1 2">J1</strain>
    </source>
</reference>
<dbReference type="AlphaFoldDB" id="A0A250DU01"/>
<dbReference type="Proteomes" id="UP000217154">
    <property type="component" value="Chromosome"/>
</dbReference>
<name>A0A250DU01_9BURK</name>
<sequence>MLSEQQLTELKAEIEGVELRFCYDHGLEPVARRHRPAQAGLTARAAQPATALGLSQQQRELGMLADTAATKRWLKQQRQLLHDPAYGFDAFF</sequence>
<dbReference type="KEGG" id="vbo:CKY39_32430"/>
<dbReference type="EMBL" id="CP023284">
    <property type="protein sequence ID" value="ATA57413.1"/>
    <property type="molecule type" value="Genomic_DNA"/>
</dbReference>